<protein>
    <recommendedName>
        <fullName evidence="3 6">Signal peptidase I</fullName>
        <ecNumber evidence="3 6">3.4.21.89</ecNumber>
    </recommendedName>
</protein>
<evidence type="ECO:0000256" key="4">
    <source>
        <dbReference type="ARBA" id="ARBA00022801"/>
    </source>
</evidence>
<dbReference type="InterPro" id="IPR019758">
    <property type="entry name" value="Pept_S26A_signal_pept_1_CS"/>
</dbReference>
<proteinExistence type="inferred from homology"/>
<keyword evidence="6" id="KW-0645">Protease</keyword>
<sequence length="186" mass="21655">MEKLKSEWFDWIKALLIAFGLFFVIRTFFFAPIVVDGPSMMPTLHDGDQMIVNKFLYQMKEPERFDIVVFHASDRKDFIKRVVGLPGEHVAVENDTLYIDGEKVEEPFLQEQKEKMSSYQTMTGDFQLENLPGEYETIPENHVLVLGDNRKNSTDSRILGLVSMDQMVGKTSLIYWPFDRIQILHD</sequence>
<dbReference type="Proteomes" id="UP000198642">
    <property type="component" value="Unassembled WGS sequence"/>
</dbReference>
<dbReference type="GO" id="GO:0006465">
    <property type="term" value="P:signal peptide processing"/>
    <property type="evidence" value="ECO:0007669"/>
    <property type="project" value="InterPro"/>
</dbReference>
<feature type="domain" description="Peptidase S26" evidence="7">
    <location>
        <begin position="9"/>
        <end position="176"/>
    </location>
</feature>
<feature type="active site" evidence="5">
    <location>
        <position position="39"/>
    </location>
</feature>
<dbReference type="NCBIfam" id="TIGR02227">
    <property type="entry name" value="sigpep_I_bact"/>
    <property type="match status" value="1"/>
</dbReference>
<dbReference type="CDD" id="cd06530">
    <property type="entry name" value="S26_SPase_I"/>
    <property type="match status" value="1"/>
</dbReference>
<keyword evidence="6" id="KW-1133">Transmembrane helix</keyword>
<dbReference type="InterPro" id="IPR000223">
    <property type="entry name" value="Pept_S26A_signal_pept_1"/>
</dbReference>
<keyword evidence="6" id="KW-0472">Membrane</keyword>
<keyword evidence="6" id="KW-0812">Transmembrane</keyword>
<dbReference type="Pfam" id="PF10502">
    <property type="entry name" value="Peptidase_S26"/>
    <property type="match status" value="1"/>
</dbReference>
<comment type="subcellular location">
    <subcellularLocation>
        <location evidence="2">Cell membrane</location>
        <topology evidence="2">Single-pass type II membrane protein</topology>
    </subcellularLocation>
    <subcellularLocation>
        <location evidence="6">Membrane</location>
        <topology evidence="6">Single-pass type II membrane protein</topology>
    </subcellularLocation>
</comment>
<dbReference type="STRING" id="237679.SAMN04488072_109150"/>
<evidence type="ECO:0000256" key="5">
    <source>
        <dbReference type="PIRSR" id="PIRSR600223-1"/>
    </source>
</evidence>
<evidence type="ECO:0000256" key="1">
    <source>
        <dbReference type="ARBA" id="ARBA00000677"/>
    </source>
</evidence>
<dbReference type="GO" id="GO:0004252">
    <property type="term" value="F:serine-type endopeptidase activity"/>
    <property type="evidence" value="ECO:0007669"/>
    <property type="project" value="InterPro"/>
</dbReference>
<name>A0A1I0Z4J8_9BACI</name>
<dbReference type="EMBL" id="FOJW01000009">
    <property type="protein sequence ID" value="SFB20292.1"/>
    <property type="molecule type" value="Genomic_DNA"/>
</dbReference>
<feature type="active site" evidence="5">
    <location>
        <position position="80"/>
    </location>
</feature>
<evidence type="ECO:0000259" key="7">
    <source>
        <dbReference type="Pfam" id="PF10502"/>
    </source>
</evidence>
<comment type="catalytic activity">
    <reaction evidence="1 6">
        <text>Cleavage of hydrophobic, N-terminal signal or leader sequences from secreted and periplasmic proteins.</text>
        <dbReference type="EC" id="3.4.21.89"/>
    </reaction>
</comment>
<dbReference type="PROSITE" id="PS00761">
    <property type="entry name" value="SPASE_I_3"/>
    <property type="match status" value="1"/>
</dbReference>
<evidence type="ECO:0000313" key="9">
    <source>
        <dbReference type="Proteomes" id="UP000198642"/>
    </source>
</evidence>
<keyword evidence="4 6" id="KW-0378">Hydrolase</keyword>
<dbReference type="SUPFAM" id="SSF51306">
    <property type="entry name" value="LexA/Signal peptidase"/>
    <property type="match status" value="1"/>
</dbReference>
<dbReference type="PANTHER" id="PTHR43390">
    <property type="entry name" value="SIGNAL PEPTIDASE I"/>
    <property type="match status" value="1"/>
</dbReference>
<comment type="similarity">
    <text evidence="6">Belongs to the peptidase S26 family.</text>
</comment>
<dbReference type="InterPro" id="IPR036286">
    <property type="entry name" value="LexA/Signal_pep-like_sf"/>
</dbReference>
<evidence type="ECO:0000256" key="2">
    <source>
        <dbReference type="ARBA" id="ARBA00004401"/>
    </source>
</evidence>
<dbReference type="RefSeq" id="WP_090238523.1">
    <property type="nucleotide sequence ID" value="NZ_FOJW01000009.1"/>
</dbReference>
<dbReference type="GO" id="GO:0005886">
    <property type="term" value="C:plasma membrane"/>
    <property type="evidence" value="ECO:0007669"/>
    <property type="project" value="UniProtKB-SubCell"/>
</dbReference>
<reference evidence="8 9" key="1">
    <citation type="submission" date="2016-10" db="EMBL/GenBank/DDBJ databases">
        <authorList>
            <person name="de Groot N.N."/>
        </authorList>
    </citation>
    <scope>NUCLEOTIDE SEQUENCE [LARGE SCALE GENOMIC DNA]</scope>
    <source>
        <strain evidence="8 9">CGMCC 1.3702</strain>
    </source>
</reference>
<dbReference type="PROSITE" id="PS00760">
    <property type="entry name" value="SPASE_I_2"/>
    <property type="match status" value="1"/>
</dbReference>
<dbReference type="EC" id="3.4.21.89" evidence="3 6"/>
<dbReference type="InterPro" id="IPR019757">
    <property type="entry name" value="Pept_S26A_signal_pept_1_Lys-AS"/>
</dbReference>
<dbReference type="Gene3D" id="2.10.109.10">
    <property type="entry name" value="Umud Fragment, subunit A"/>
    <property type="match status" value="1"/>
</dbReference>
<evidence type="ECO:0000313" key="8">
    <source>
        <dbReference type="EMBL" id="SFB20292.1"/>
    </source>
</evidence>
<dbReference type="PANTHER" id="PTHR43390:SF8">
    <property type="entry name" value="SIGNAL PEPTIDASE I"/>
    <property type="match status" value="1"/>
</dbReference>
<dbReference type="InterPro" id="IPR019533">
    <property type="entry name" value="Peptidase_S26"/>
</dbReference>
<dbReference type="AlphaFoldDB" id="A0A1I0Z4J8"/>
<gene>
    <name evidence="8" type="ORF">SAMN04488072_109150</name>
</gene>
<feature type="transmembrane region" description="Helical" evidence="6">
    <location>
        <begin position="12"/>
        <end position="35"/>
    </location>
</feature>
<dbReference type="OrthoDB" id="9802919at2"/>
<keyword evidence="9" id="KW-1185">Reference proteome</keyword>
<accession>A0A1I0Z4J8</accession>
<dbReference type="PRINTS" id="PR00727">
    <property type="entry name" value="LEADERPTASE"/>
</dbReference>
<organism evidence="8 9">
    <name type="scientific">Lentibacillus halodurans</name>
    <dbReference type="NCBI Taxonomy" id="237679"/>
    <lineage>
        <taxon>Bacteria</taxon>
        <taxon>Bacillati</taxon>
        <taxon>Bacillota</taxon>
        <taxon>Bacilli</taxon>
        <taxon>Bacillales</taxon>
        <taxon>Bacillaceae</taxon>
        <taxon>Lentibacillus</taxon>
    </lineage>
</organism>
<dbReference type="GO" id="GO:0009003">
    <property type="term" value="F:signal peptidase activity"/>
    <property type="evidence" value="ECO:0007669"/>
    <property type="project" value="UniProtKB-EC"/>
</dbReference>
<evidence type="ECO:0000256" key="3">
    <source>
        <dbReference type="ARBA" id="ARBA00013208"/>
    </source>
</evidence>
<evidence type="ECO:0000256" key="6">
    <source>
        <dbReference type="RuleBase" id="RU362042"/>
    </source>
</evidence>